<evidence type="ECO:0000313" key="1">
    <source>
        <dbReference type="EMBL" id="BDI30269.1"/>
    </source>
</evidence>
<dbReference type="AlphaFoldDB" id="A0A402CV35"/>
<dbReference type="EMBL" id="AP025739">
    <property type="protein sequence ID" value="BDI30269.1"/>
    <property type="molecule type" value="Genomic_DNA"/>
</dbReference>
<evidence type="ECO:0000313" key="2">
    <source>
        <dbReference type="Proteomes" id="UP000287394"/>
    </source>
</evidence>
<dbReference type="RefSeq" id="WP_119321238.1">
    <property type="nucleotide sequence ID" value="NZ_AP025739.1"/>
</dbReference>
<organism evidence="1 2">
    <name type="scientific">Capsulimonas corticalis</name>
    <dbReference type="NCBI Taxonomy" id="2219043"/>
    <lineage>
        <taxon>Bacteria</taxon>
        <taxon>Bacillati</taxon>
        <taxon>Armatimonadota</taxon>
        <taxon>Armatimonadia</taxon>
        <taxon>Capsulimonadales</taxon>
        <taxon>Capsulimonadaceae</taxon>
        <taxon>Capsulimonas</taxon>
    </lineage>
</organism>
<name>A0A402CV35_9BACT</name>
<gene>
    <name evidence="1" type="ORF">CCAX7_23200</name>
</gene>
<reference evidence="1 2" key="1">
    <citation type="journal article" date="2019" name="Int. J. Syst. Evol. Microbiol.">
        <title>Capsulimonas corticalis gen. nov., sp. nov., an aerobic capsulated bacterium, of a novel bacterial order, Capsulimonadales ord. nov., of the class Armatimonadia of the phylum Armatimonadetes.</title>
        <authorList>
            <person name="Li J."/>
            <person name="Kudo C."/>
            <person name="Tonouchi A."/>
        </authorList>
    </citation>
    <scope>NUCLEOTIDE SEQUENCE [LARGE SCALE GENOMIC DNA]</scope>
    <source>
        <strain evidence="1 2">AX-7</strain>
    </source>
</reference>
<accession>A0A402CV35</accession>
<keyword evidence="2" id="KW-1185">Reference proteome</keyword>
<proteinExistence type="predicted"/>
<dbReference type="Proteomes" id="UP000287394">
    <property type="component" value="Chromosome"/>
</dbReference>
<protein>
    <submittedName>
        <fullName evidence="1">Uncharacterized protein</fullName>
    </submittedName>
</protein>
<dbReference type="KEGG" id="ccot:CCAX7_23200"/>
<sequence length="74" mass="8434">MQRSPLKNPQPPVWNAPVAPASAFMMCPAVCMMGASNQDLMLWSQIYQQAWRQALAQPRKLHVSAKDLPRSWRN</sequence>